<dbReference type="PANTHER" id="PTHR30417:SF1">
    <property type="entry name" value="N-ACETYLMURAMOYL-L-ALANINE AMIDASE AMID"/>
    <property type="match status" value="1"/>
</dbReference>
<keyword evidence="5" id="KW-0732">Signal</keyword>
<evidence type="ECO:0000256" key="1">
    <source>
        <dbReference type="ARBA" id="ARBA00001561"/>
    </source>
</evidence>
<dbReference type="InterPro" id="IPR051206">
    <property type="entry name" value="NAMLAA_amidase_2"/>
</dbReference>
<keyword evidence="4" id="KW-0961">Cell wall biogenesis/degradation</keyword>
<dbReference type="GO" id="GO:0009253">
    <property type="term" value="P:peptidoglycan catabolic process"/>
    <property type="evidence" value="ECO:0007669"/>
    <property type="project" value="InterPro"/>
</dbReference>
<reference evidence="7 8" key="1">
    <citation type="journal article" date="2019" name="PLoS Negl. Trop. Dis.">
        <title>Revisiting the worldwide diversity of Leptospira species in the environment.</title>
        <authorList>
            <person name="Vincent A.T."/>
            <person name="Schiettekatte O."/>
            <person name="Bourhy P."/>
            <person name="Veyrier F.J."/>
            <person name="Picardeau M."/>
        </authorList>
    </citation>
    <scope>NUCLEOTIDE SEQUENCE [LARGE SCALE GENOMIC DNA]</scope>
    <source>
        <strain evidence="7 8">201702445</strain>
    </source>
</reference>
<evidence type="ECO:0000256" key="5">
    <source>
        <dbReference type="SAM" id="SignalP"/>
    </source>
</evidence>
<evidence type="ECO:0000259" key="6">
    <source>
        <dbReference type="SMART" id="SM00644"/>
    </source>
</evidence>
<sequence length="446" mass="50168">MKIALVTPFLFLIFLLQCASPATQQEASAQPQPGKILPFFTLGVSKESLETIGKRRWSFRVKSILLHHTNGLKAEEYLEKSKSSGWMVHFLVLENGSVYGVEDPSKILYRAAPGMDETTIHVSWEGANDAILKNESQLNALSELIGGLAKEYSIPLNNHDIASGKGIFTHTQSKKKFGRFLDTGECGSEKVLSALLAKTQGKFFPETEWKDRFIPGWVLRKEKFVDSSGKKIIQTYTHGRGISPAPSIELSSIEKTSDGKAPEEKRLRYNHRGTIRPECIVLHYTAIPDYQRTLEVLEKRNLSATFLADQDGKIYQLLDSILDTAAAATGTNANCFQVEIVGKDTDMLLSNREQTKAVVRLVKELSEKYKIPLNNERVESLRGVYSHTQAKKKWGGSIHLDGKDFDPGEPYMKEVIEQVGGTFYAEENWFERQSNDWILLFTSFQP</sequence>
<dbReference type="RefSeq" id="WP_135568709.1">
    <property type="nucleotide sequence ID" value="NZ_RQGK01000049.1"/>
</dbReference>
<keyword evidence="3" id="KW-0378">Hydrolase</keyword>
<comment type="catalytic activity">
    <reaction evidence="1">
        <text>Hydrolyzes the link between N-acetylmuramoyl residues and L-amino acid residues in certain cell-wall glycopeptides.</text>
        <dbReference type="EC" id="3.5.1.28"/>
    </reaction>
</comment>
<evidence type="ECO:0000256" key="2">
    <source>
        <dbReference type="ARBA" id="ARBA00011901"/>
    </source>
</evidence>
<protein>
    <recommendedName>
        <fullName evidence="2">N-acetylmuramoyl-L-alanine amidase</fullName>
        <ecNumber evidence="2">3.5.1.28</ecNumber>
    </recommendedName>
</protein>
<accession>A0A6N4QV91</accession>
<dbReference type="InterPro" id="IPR036505">
    <property type="entry name" value="Amidase/PGRP_sf"/>
</dbReference>
<dbReference type="Pfam" id="PF01510">
    <property type="entry name" value="Amidase_2"/>
    <property type="match status" value="2"/>
</dbReference>
<dbReference type="GO" id="GO:0008745">
    <property type="term" value="F:N-acetylmuramoyl-L-alanine amidase activity"/>
    <property type="evidence" value="ECO:0007669"/>
    <property type="project" value="UniProtKB-EC"/>
</dbReference>
<comment type="caution">
    <text evidence="7">The sequence shown here is derived from an EMBL/GenBank/DDBJ whole genome shotgun (WGS) entry which is preliminary data.</text>
</comment>
<dbReference type="EMBL" id="RQGM01000059">
    <property type="protein sequence ID" value="TGL82003.1"/>
    <property type="molecule type" value="Genomic_DNA"/>
</dbReference>
<feature type="domain" description="N-acetylmuramoyl-L-alanine amidase" evidence="6">
    <location>
        <begin position="50"/>
        <end position="184"/>
    </location>
</feature>
<dbReference type="AlphaFoldDB" id="A0A6N4QV91"/>
<dbReference type="SMART" id="SM00644">
    <property type="entry name" value="Ami_2"/>
    <property type="match status" value="2"/>
</dbReference>
<dbReference type="Gene3D" id="3.40.80.10">
    <property type="entry name" value="Peptidoglycan recognition protein-like"/>
    <property type="match status" value="2"/>
</dbReference>
<feature type="domain" description="N-acetylmuramoyl-L-alanine amidase" evidence="6">
    <location>
        <begin position="264"/>
        <end position="403"/>
    </location>
</feature>
<dbReference type="InterPro" id="IPR002502">
    <property type="entry name" value="Amidase_domain"/>
</dbReference>
<name>A0A6N4QV91_9LEPT</name>
<proteinExistence type="predicted"/>
<organism evidence="7 8">
    <name type="scientific">Leptospira yasudae</name>
    <dbReference type="NCBI Taxonomy" id="2202201"/>
    <lineage>
        <taxon>Bacteria</taxon>
        <taxon>Pseudomonadati</taxon>
        <taxon>Spirochaetota</taxon>
        <taxon>Spirochaetia</taxon>
        <taxon>Leptospirales</taxon>
        <taxon>Leptospiraceae</taxon>
        <taxon>Leptospira</taxon>
    </lineage>
</organism>
<gene>
    <name evidence="7" type="ORF">EHQ83_14325</name>
</gene>
<dbReference type="GO" id="GO:0071555">
    <property type="term" value="P:cell wall organization"/>
    <property type="evidence" value="ECO:0007669"/>
    <property type="project" value="UniProtKB-KW"/>
</dbReference>
<dbReference type="CDD" id="cd06583">
    <property type="entry name" value="PGRP"/>
    <property type="match status" value="1"/>
</dbReference>
<dbReference type="GO" id="GO:0009254">
    <property type="term" value="P:peptidoglycan turnover"/>
    <property type="evidence" value="ECO:0007669"/>
    <property type="project" value="TreeGrafter"/>
</dbReference>
<evidence type="ECO:0000313" key="7">
    <source>
        <dbReference type="EMBL" id="TGL82003.1"/>
    </source>
</evidence>
<evidence type="ECO:0000256" key="4">
    <source>
        <dbReference type="ARBA" id="ARBA00023316"/>
    </source>
</evidence>
<dbReference type="EC" id="3.5.1.28" evidence="2"/>
<feature type="chain" id="PRO_5044426149" description="N-acetylmuramoyl-L-alanine amidase" evidence="5">
    <location>
        <begin position="20"/>
        <end position="446"/>
    </location>
</feature>
<feature type="signal peptide" evidence="5">
    <location>
        <begin position="1"/>
        <end position="19"/>
    </location>
</feature>
<evidence type="ECO:0000313" key="8">
    <source>
        <dbReference type="Proteomes" id="UP000297613"/>
    </source>
</evidence>
<evidence type="ECO:0000256" key="3">
    <source>
        <dbReference type="ARBA" id="ARBA00022801"/>
    </source>
</evidence>
<dbReference type="PANTHER" id="PTHR30417">
    <property type="entry name" value="N-ACETYLMURAMOYL-L-ALANINE AMIDASE AMID"/>
    <property type="match status" value="1"/>
</dbReference>
<dbReference type="SUPFAM" id="SSF55846">
    <property type="entry name" value="N-acetylmuramoyl-L-alanine amidase-like"/>
    <property type="match status" value="2"/>
</dbReference>
<dbReference type="Proteomes" id="UP000297613">
    <property type="component" value="Unassembled WGS sequence"/>
</dbReference>